<dbReference type="Proteomes" id="UP000746503">
    <property type="component" value="Unassembled WGS sequence"/>
</dbReference>
<accession>A0ABX1AJJ3</accession>
<dbReference type="Pfam" id="PF01266">
    <property type="entry name" value="DAO"/>
    <property type="match status" value="1"/>
</dbReference>
<dbReference type="InterPro" id="IPR006076">
    <property type="entry name" value="FAD-dep_OxRdtase"/>
</dbReference>
<dbReference type="InterPro" id="IPR036188">
    <property type="entry name" value="FAD/NAD-bd_sf"/>
</dbReference>
<dbReference type="EMBL" id="JAAVJB010000002">
    <property type="protein sequence ID" value="NJP64773.1"/>
    <property type="molecule type" value="Genomic_DNA"/>
</dbReference>
<proteinExistence type="predicted"/>
<dbReference type="Gene3D" id="3.50.50.60">
    <property type="entry name" value="FAD/NAD(P)-binding domain"/>
    <property type="match status" value="1"/>
</dbReference>
<feature type="domain" description="FAD dependent oxidoreductase" evidence="2">
    <location>
        <begin position="15"/>
        <end position="58"/>
    </location>
</feature>
<organism evidence="3 4">
    <name type="scientific">Streptomyces spiramenti</name>
    <dbReference type="NCBI Taxonomy" id="2720606"/>
    <lineage>
        <taxon>Bacteria</taxon>
        <taxon>Bacillati</taxon>
        <taxon>Actinomycetota</taxon>
        <taxon>Actinomycetes</taxon>
        <taxon>Kitasatosporales</taxon>
        <taxon>Streptomycetaceae</taxon>
        <taxon>Streptomyces</taxon>
    </lineage>
</organism>
<feature type="region of interest" description="Disordered" evidence="1">
    <location>
        <begin position="43"/>
        <end position="95"/>
    </location>
</feature>
<reference evidence="3 4" key="1">
    <citation type="submission" date="2020-03" db="EMBL/GenBank/DDBJ databases">
        <title>Draft genome of Streptomyces sp. ventii, isolated from the Axial Seamount in the Pacific Ocean, and resequencing of the two type strains Streptomyces lonarensis strain NCL 716 and Streptomyces bohaiensis strain 11A07.</title>
        <authorList>
            <person name="Loughran R.M."/>
            <person name="Pfannmuller K.M."/>
            <person name="Wasson B.J."/>
            <person name="Deadmond M.C."/>
            <person name="Paddock B.E."/>
            <person name="Koyack M.J."/>
            <person name="Gallegos D.A."/>
            <person name="Mitchell E.A."/>
            <person name="Ushijima B."/>
            <person name="Saw J.H."/>
            <person name="Mcphail K.L."/>
            <person name="Videau P."/>
        </authorList>
    </citation>
    <scope>NUCLEOTIDE SEQUENCE [LARGE SCALE GENOMIC DNA]</scope>
    <source>
        <strain evidence="4">5675061</strain>
    </source>
</reference>
<name>A0ABX1AJJ3_9ACTN</name>
<protein>
    <submittedName>
        <fullName evidence="3">FAD-binding oxidoreductase</fullName>
    </submittedName>
</protein>
<evidence type="ECO:0000256" key="1">
    <source>
        <dbReference type="SAM" id="MobiDB-lite"/>
    </source>
</evidence>
<comment type="caution">
    <text evidence="3">The sequence shown here is derived from an EMBL/GenBank/DDBJ whole genome shotgun (WGS) entry which is preliminary data.</text>
</comment>
<sequence length="95" mass="9662">MDTDTGTAQVIDSEVVVVGAGQAGLSTAHHLARRGYAPGSELVVLDGSPAPGGAWQHSPGSSAEEPPAERTGAAPPRSVPEPRRQDAPGTGDRRE</sequence>
<gene>
    <name evidence="3" type="ORF">HCJ92_00325</name>
</gene>
<evidence type="ECO:0000313" key="3">
    <source>
        <dbReference type="EMBL" id="NJP64773.1"/>
    </source>
</evidence>
<feature type="compositionally biased region" description="Basic and acidic residues" evidence="1">
    <location>
        <begin position="80"/>
        <end position="95"/>
    </location>
</feature>
<evidence type="ECO:0000259" key="2">
    <source>
        <dbReference type="Pfam" id="PF01266"/>
    </source>
</evidence>
<evidence type="ECO:0000313" key="4">
    <source>
        <dbReference type="Proteomes" id="UP000746503"/>
    </source>
</evidence>
<dbReference type="SUPFAM" id="SSF51905">
    <property type="entry name" value="FAD/NAD(P)-binding domain"/>
    <property type="match status" value="1"/>
</dbReference>
<keyword evidence="4" id="KW-1185">Reference proteome</keyword>